<dbReference type="CDD" id="cd06261">
    <property type="entry name" value="TM_PBP2"/>
    <property type="match status" value="1"/>
</dbReference>
<keyword evidence="10" id="KW-1185">Reference proteome</keyword>
<keyword evidence="6 7" id="KW-0472">Membrane</keyword>
<dbReference type="InterPro" id="IPR051393">
    <property type="entry name" value="ABC_transporter_permease"/>
</dbReference>
<evidence type="ECO:0000256" key="3">
    <source>
        <dbReference type="ARBA" id="ARBA00022475"/>
    </source>
</evidence>
<dbReference type="PANTHER" id="PTHR30193:SF37">
    <property type="entry name" value="INNER MEMBRANE ABC TRANSPORTER PERMEASE PROTEIN YCJO"/>
    <property type="match status" value="1"/>
</dbReference>
<feature type="transmembrane region" description="Helical" evidence="7">
    <location>
        <begin position="173"/>
        <end position="201"/>
    </location>
</feature>
<evidence type="ECO:0000256" key="6">
    <source>
        <dbReference type="ARBA" id="ARBA00023136"/>
    </source>
</evidence>
<comment type="subcellular location">
    <subcellularLocation>
        <location evidence="1 7">Cell membrane</location>
        <topology evidence="1 7">Multi-pass membrane protein</topology>
    </subcellularLocation>
</comment>
<gene>
    <name evidence="9" type="ORF">GCM10007269_31410</name>
</gene>
<evidence type="ECO:0000259" key="8">
    <source>
        <dbReference type="PROSITE" id="PS50928"/>
    </source>
</evidence>
<comment type="caution">
    <text evidence="9">The sequence shown here is derived from an EMBL/GenBank/DDBJ whole genome shotgun (WGS) entry which is preliminary data.</text>
</comment>
<dbReference type="Pfam" id="PF00528">
    <property type="entry name" value="BPD_transp_1"/>
    <property type="match status" value="1"/>
</dbReference>
<dbReference type="Proteomes" id="UP000629365">
    <property type="component" value="Unassembled WGS sequence"/>
</dbReference>
<evidence type="ECO:0000256" key="1">
    <source>
        <dbReference type="ARBA" id="ARBA00004651"/>
    </source>
</evidence>
<keyword evidence="4 7" id="KW-0812">Transmembrane</keyword>
<reference evidence="10" key="1">
    <citation type="journal article" date="2019" name="Int. J. Syst. Evol. Microbiol.">
        <title>The Global Catalogue of Microorganisms (GCM) 10K type strain sequencing project: providing services to taxonomists for standard genome sequencing and annotation.</title>
        <authorList>
            <consortium name="The Broad Institute Genomics Platform"/>
            <consortium name="The Broad Institute Genome Sequencing Center for Infectious Disease"/>
            <person name="Wu L."/>
            <person name="Ma J."/>
        </authorList>
    </citation>
    <scope>NUCLEOTIDE SEQUENCE [LARGE SCALE GENOMIC DNA]</scope>
    <source>
        <strain evidence="10">CCM 7640</strain>
    </source>
</reference>
<evidence type="ECO:0000313" key="10">
    <source>
        <dbReference type="Proteomes" id="UP000629365"/>
    </source>
</evidence>
<evidence type="ECO:0000256" key="5">
    <source>
        <dbReference type="ARBA" id="ARBA00022989"/>
    </source>
</evidence>
<sequence length="310" mass="33816">MTVTTTETMLTTDAGAPKRLSSSKRLMKSRYPLWFLLPGGLLMIVVFVVPTLSSFYFSLTRWTLFEADFIGLDNFVTFFRDPQLLGSFRNTFVYAIITSVGKVVTGLALAVLLTGPILGRGYLRAVMFFPVLVSAVGIGITFKVLLNPIDGLVNTTLGFFGLPGPGWLTDPSLALISVALVDVWKGVGVSTLIFMAGLVAIPRDYYEAARIDGASSWRLFRSITLPLVRPAMTTVVLLNVIAGLRSFELIWTMTGGGPGFTSDVLGSVIYKQYAAGFYGLSTAGNVVLFLVVALITVPMQIRFRRREVQQ</sequence>
<dbReference type="InterPro" id="IPR035906">
    <property type="entry name" value="MetI-like_sf"/>
</dbReference>
<accession>A0ABQ1RY59</accession>
<dbReference type="PROSITE" id="PS50928">
    <property type="entry name" value="ABC_TM1"/>
    <property type="match status" value="1"/>
</dbReference>
<dbReference type="Gene3D" id="1.10.3720.10">
    <property type="entry name" value="MetI-like"/>
    <property type="match status" value="1"/>
</dbReference>
<dbReference type="EMBL" id="BMCM01000005">
    <property type="protein sequence ID" value="GGD86249.1"/>
    <property type="molecule type" value="Genomic_DNA"/>
</dbReference>
<proteinExistence type="inferred from homology"/>
<keyword evidence="5 7" id="KW-1133">Transmembrane helix</keyword>
<keyword evidence="3" id="KW-1003">Cell membrane</keyword>
<organism evidence="9 10">
    <name type="scientific">Microbacterium murale</name>
    <dbReference type="NCBI Taxonomy" id="1081040"/>
    <lineage>
        <taxon>Bacteria</taxon>
        <taxon>Bacillati</taxon>
        <taxon>Actinomycetota</taxon>
        <taxon>Actinomycetes</taxon>
        <taxon>Micrococcales</taxon>
        <taxon>Microbacteriaceae</taxon>
        <taxon>Microbacterium</taxon>
    </lineage>
</organism>
<feature type="transmembrane region" description="Helical" evidence="7">
    <location>
        <begin position="33"/>
        <end position="57"/>
    </location>
</feature>
<dbReference type="PANTHER" id="PTHR30193">
    <property type="entry name" value="ABC TRANSPORTER PERMEASE PROTEIN"/>
    <property type="match status" value="1"/>
</dbReference>
<feature type="transmembrane region" description="Helical" evidence="7">
    <location>
        <begin position="275"/>
        <end position="297"/>
    </location>
</feature>
<dbReference type="InterPro" id="IPR000515">
    <property type="entry name" value="MetI-like"/>
</dbReference>
<name>A0ABQ1RY59_9MICO</name>
<evidence type="ECO:0000256" key="2">
    <source>
        <dbReference type="ARBA" id="ARBA00022448"/>
    </source>
</evidence>
<evidence type="ECO:0000256" key="4">
    <source>
        <dbReference type="ARBA" id="ARBA00022692"/>
    </source>
</evidence>
<evidence type="ECO:0000256" key="7">
    <source>
        <dbReference type="RuleBase" id="RU363032"/>
    </source>
</evidence>
<evidence type="ECO:0000313" key="9">
    <source>
        <dbReference type="EMBL" id="GGD86249.1"/>
    </source>
</evidence>
<feature type="transmembrane region" description="Helical" evidence="7">
    <location>
        <begin position="125"/>
        <end position="146"/>
    </location>
</feature>
<feature type="transmembrane region" description="Helical" evidence="7">
    <location>
        <begin position="222"/>
        <end position="244"/>
    </location>
</feature>
<protein>
    <submittedName>
        <fullName evidence="9">ABC transporter permease</fullName>
    </submittedName>
</protein>
<comment type="similarity">
    <text evidence="7">Belongs to the binding-protein-dependent transport system permease family.</text>
</comment>
<dbReference type="SUPFAM" id="SSF161098">
    <property type="entry name" value="MetI-like"/>
    <property type="match status" value="1"/>
</dbReference>
<feature type="domain" description="ABC transmembrane type-1" evidence="8">
    <location>
        <begin position="88"/>
        <end position="299"/>
    </location>
</feature>
<feature type="transmembrane region" description="Helical" evidence="7">
    <location>
        <begin position="92"/>
        <end position="113"/>
    </location>
</feature>
<keyword evidence="2 7" id="KW-0813">Transport</keyword>